<sequence length="62" mass="6870">MLVKIISEGALRKQEIEVSLENQTIEFLNNPKDGLLMRIGENICLSPPSPSGGLLLLFNDPY</sequence>
<name>A0A451BDS2_9GAMM</name>
<dbReference type="AlphaFoldDB" id="A0A451BDS2"/>
<organism evidence="3">
    <name type="scientific">Candidatus Kentrum sp. MB</name>
    <dbReference type="NCBI Taxonomy" id="2138164"/>
    <lineage>
        <taxon>Bacteria</taxon>
        <taxon>Pseudomonadati</taxon>
        <taxon>Pseudomonadota</taxon>
        <taxon>Gammaproteobacteria</taxon>
        <taxon>Candidatus Kentrum</taxon>
    </lineage>
</organism>
<dbReference type="EMBL" id="CAADFO010000052">
    <property type="protein sequence ID" value="VFK29693.1"/>
    <property type="molecule type" value="Genomic_DNA"/>
</dbReference>
<reference evidence="3" key="1">
    <citation type="submission" date="2019-02" db="EMBL/GenBank/DDBJ databases">
        <authorList>
            <person name="Gruber-Vodicka R. H."/>
            <person name="Seah K. B. B."/>
        </authorList>
    </citation>
    <scope>NUCLEOTIDE SEQUENCE</scope>
    <source>
        <strain evidence="1">BECK_BZ197</strain>
        <strain evidence="3">BECK_BZ198</strain>
        <strain evidence="2">BECK_BZ199</strain>
    </source>
</reference>
<evidence type="ECO:0000313" key="3">
    <source>
        <dbReference type="EMBL" id="VFK76431.1"/>
    </source>
</evidence>
<gene>
    <name evidence="1" type="ORF">BECKMB1821G_GA0114241_105212</name>
    <name evidence="3" type="ORF">BECKMB1821H_GA0114242_105612</name>
    <name evidence="2" type="ORF">BECKMB1821I_GA0114274_105412</name>
</gene>
<proteinExistence type="predicted"/>
<protein>
    <submittedName>
        <fullName evidence="3">Uncharacterized protein</fullName>
    </submittedName>
</protein>
<dbReference type="EMBL" id="CAADFQ010000054">
    <property type="protein sequence ID" value="VFK33841.1"/>
    <property type="molecule type" value="Genomic_DNA"/>
</dbReference>
<evidence type="ECO:0000313" key="1">
    <source>
        <dbReference type="EMBL" id="VFK29693.1"/>
    </source>
</evidence>
<evidence type="ECO:0000313" key="2">
    <source>
        <dbReference type="EMBL" id="VFK33841.1"/>
    </source>
</evidence>
<dbReference type="EMBL" id="CAADGH010000056">
    <property type="protein sequence ID" value="VFK76431.1"/>
    <property type="molecule type" value="Genomic_DNA"/>
</dbReference>
<accession>A0A451BDS2</accession>